<organism evidence="6 7">
    <name type="scientific">Oryza meyeriana var. granulata</name>
    <dbReference type="NCBI Taxonomy" id="110450"/>
    <lineage>
        <taxon>Eukaryota</taxon>
        <taxon>Viridiplantae</taxon>
        <taxon>Streptophyta</taxon>
        <taxon>Embryophyta</taxon>
        <taxon>Tracheophyta</taxon>
        <taxon>Spermatophyta</taxon>
        <taxon>Magnoliopsida</taxon>
        <taxon>Liliopsida</taxon>
        <taxon>Poales</taxon>
        <taxon>Poaceae</taxon>
        <taxon>BOP clade</taxon>
        <taxon>Oryzoideae</taxon>
        <taxon>Oryzeae</taxon>
        <taxon>Oryzinae</taxon>
        <taxon>Oryza</taxon>
        <taxon>Oryza meyeriana</taxon>
    </lineage>
</organism>
<dbReference type="InterPro" id="IPR038765">
    <property type="entry name" value="Papain-like_cys_pep_sf"/>
</dbReference>
<evidence type="ECO:0000313" key="6">
    <source>
        <dbReference type="EMBL" id="KAF0917666.1"/>
    </source>
</evidence>
<dbReference type="EMBL" id="SPHZ02000005">
    <property type="protein sequence ID" value="KAF0917666.1"/>
    <property type="molecule type" value="Genomic_DNA"/>
</dbReference>
<comment type="similarity">
    <text evidence="1">Belongs to the peptidase C48 family.</text>
</comment>
<dbReference type="InterPro" id="IPR003653">
    <property type="entry name" value="Peptidase_C48_C"/>
</dbReference>
<dbReference type="Proteomes" id="UP000479710">
    <property type="component" value="Unassembled WGS sequence"/>
</dbReference>
<evidence type="ECO:0000256" key="2">
    <source>
        <dbReference type="ARBA" id="ARBA00022670"/>
    </source>
</evidence>
<comment type="caution">
    <text evidence="6">The sequence shown here is derived from an EMBL/GenBank/DDBJ whole genome shotgun (WGS) entry which is preliminary data.</text>
</comment>
<proteinExistence type="inferred from homology"/>
<keyword evidence="3" id="KW-0378">Hydrolase</keyword>
<dbReference type="SUPFAM" id="SSF54001">
    <property type="entry name" value="Cysteine proteinases"/>
    <property type="match status" value="1"/>
</dbReference>
<reference evidence="6 7" key="1">
    <citation type="submission" date="2019-11" db="EMBL/GenBank/DDBJ databases">
        <title>Whole genome sequence of Oryza granulata.</title>
        <authorList>
            <person name="Li W."/>
        </authorList>
    </citation>
    <scope>NUCLEOTIDE SEQUENCE [LARGE SCALE GENOMIC DNA]</scope>
    <source>
        <strain evidence="7">cv. Menghai</strain>
        <tissue evidence="6">Leaf</tissue>
    </source>
</reference>
<dbReference type="Pfam" id="PF02902">
    <property type="entry name" value="Peptidase_C48"/>
    <property type="match status" value="1"/>
</dbReference>
<keyword evidence="4" id="KW-0175">Coiled coil</keyword>
<accession>A0A6G1DZ95</accession>
<dbReference type="OrthoDB" id="693758at2759"/>
<gene>
    <name evidence="6" type="ORF">E2562_021175</name>
</gene>
<dbReference type="GO" id="GO:0006508">
    <property type="term" value="P:proteolysis"/>
    <property type="evidence" value="ECO:0007669"/>
    <property type="project" value="UniProtKB-KW"/>
</dbReference>
<evidence type="ECO:0000256" key="1">
    <source>
        <dbReference type="ARBA" id="ARBA00005234"/>
    </source>
</evidence>
<feature type="coiled-coil region" evidence="4">
    <location>
        <begin position="164"/>
        <end position="191"/>
    </location>
</feature>
<evidence type="ECO:0000259" key="5">
    <source>
        <dbReference type="Pfam" id="PF02902"/>
    </source>
</evidence>
<evidence type="ECO:0000256" key="4">
    <source>
        <dbReference type="SAM" id="Coils"/>
    </source>
</evidence>
<dbReference type="GO" id="GO:0008234">
    <property type="term" value="F:cysteine-type peptidase activity"/>
    <property type="evidence" value="ECO:0007669"/>
    <property type="project" value="InterPro"/>
</dbReference>
<dbReference type="AlphaFoldDB" id="A0A6G1DZ95"/>
<evidence type="ECO:0000256" key="3">
    <source>
        <dbReference type="ARBA" id="ARBA00022801"/>
    </source>
</evidence>
<name>A0A6G1DZ95_9ORYZ</name>
<evidence type="ECO:0000313" key="7">
    <source>
        <dbReference type="Proteomes" id="UP000479710"/>
    </source>
</evidence>
<keyword evidence="7" id="KW-1185">Reference proteome</keyword>
<dbReference type="Gene3D" id="3.40.395.10">
    <property type="entry name" value="Adenoviral Proteinase, Chain A"/>
    <property type="match status" value="1"/>
</dbReference>
<sequence length="197" mass="22399">MASKGTAQSPYIIQSDDESLNGGTKVDNICARLARPQKRVIDAYIQIIKDMESIRPRGVATAFFETEAHCQAWKSNGLQKGTGNKRYREQRAKLAIKFLEHDMVFLPLNRNSNHWYAAVLNGAKEKIQILDPLHMDRTSYEADEGLTNTDTSTTFRTKLASILINSSMNEVIEVQEDIQRLQIEAKAQRKLKEDMKN</sequence>
<feature type="domain" description="Ubiquitin-like protease family profile" evidence="5">
    <location>
        <begin position="39"/>
        <end position="139"/>
    </location>
</feature>
<protein>
    <recommendedName>
        <fullName evidence="5">Ubiquitin-like protease family profile domain-containing protein</fullName>
    </recommendedName>
</protein>
<keyword evidence="2" id="KW-0645">Protease</keyword>